<proteinExistence type="predicted"/>
<organism evidence="1 2">
    <name type="scientific">Portunus trituberculatus</name>
    <name type="common">Swimming crab</name>
    <name type="synonym">Neptunus trituberculatus</name>
    <dbReference type="NCBI Taxonomy" id="210409"/>
    <lineage>
        <taxon>Eukaryota</taxon>
        <taxon>Metazoa</taxon>
        <taxon>Ecdysozoa</taxon>
        <taxon>Arthropoda</taxon>
        <taxon>Crustacea</taxon>
        <taxon>Multicrustacea</taxon>
        <taxon>Malacostraca</taxon>
        <taxon>Eumalacostraca</taxon>
        <taxon>Eucarida</taxon>
        <taxon>Decapoda</taxon>
        <taxon>Pleocyemata</taxon>
        <taxon>Brachyura</taxon>
        <taxon>Eubrachyura</taxon>
        <taxon>Portunoidea</taxon>
        <taxon>Portunidae</taxon>
        <taxon>Portuninae</taxon>
        <taxon>Portunus</taxon>
    </lineage>
</organism>
<evidence type="ECO:0000313" key="1">
    <source>
        <dbReference type="EMBL" id="MPC45386.1"/>
    </source>
</evidence>
<evidence type="ECO:0000313" key="2">
    <source>
        <dbReference type="Proteomes" id="UP000324222"/>
    </source>
</evidence>
<keyword evidence="2" id="KW-1185">Reference proteome</keyword>
<dbReference type="AlphaFoldDB" id="A0A5B7FIX3"/>
<reference evidence="1 2" key="1">
    <citation type="submission" date="2019-05" db="EMBL/GenBank/DDBJ databases">
        <title>Another draft genome of Portunus trituberculatus and its Hox gene families provides insights of decapod evolution.</title>
        <authorList>
            <person name="Jeong J.-H."/>
            <person name="Song I."/>
            <person name="Kim S."/>
            <person name="Choi T."/>
            <person name="Kim D."/>
            <person name="Ryu S."/>
            <person name="Kim W."/>
        </authorList>
    </citation>
    <scope>NUCLEOTIDE SEQUENCE [LARGE SCALE GENOMIC DNA]</scope>
    <source>
        <tissue evidence="1">Muscle</tissue>
    </source>
</reference>
<dbReference type="EMBL" id="VSRR010006701">
    <property type="protein sequence ID" value="MPC45386.1"/>
    <property type="molecule type" value="Genomic_DNA"/>
</dbReference>
<dbReference type="Proteomes" id="UP000324222">
    <property type="component" value="Unassembled WGS sequence"/>
</dbReference>
<gene>
    <name evidence="1" type="ORF">E2C01_039084</name>
</gene>
<sequence length="97" mass="11325">MEMERDWLCVIVHSEAKSPRRYTFPHFSDTSLLVLRARKAKGEEERKEVLCVFRALCQYCRVLEGDLKLSGRERVKETSINSVSRNVLRCVCVSWCS</sequence>
<protein>
    <submittedName>
        <fullName evidence="1">Uncharacterized protein</fullName>
    </submittedName>
</protein>
<accession>A0A5B7FIX3</accession>
<name>A0A5B7FIX3_PORTR</name>
<comment type="caution">
    <text evidence="1">The sequence shown here is derived from an EMBL/GenBank/DDBJ whole genome shotgun (WGS) entry which is preliminary data.</text>
</comment>